<evidence type="ECO:0000313" key="4">
    <source>
        <dbReference type="EMBL" id="KAA9349540.1"/>
    </source>
</evidence>
<dbReference type="SUPFAM" id="SSF51126">
    <property type="entry name" value="Pectin lyase-like"/>
    <property type="match status" value="4"/>
</dbReference>
<feature type="compositionally biased region" description="Polar residues" evidence="2">
    <location>
        <begin position="1232"/>
        <end position="1244"/>
    </location>
</feature>
<dbReference type="EMBL" id="VYXQ01000046">
    <property type="protein sequence ID" value="KAA9349540.1"/>
    <property type="molecule type" value="Genomic_DNA"/>
</dbReference>
<dbReference type="CDD" id="cd01344">
    <property type="entry name" value="PL2_Passenger_AT"/>
    <property type="match status" value="1"/>
</dbReference>
<evidence type="ECO:0000256" key="1">
    <source>
        <dbReference type="ARBA" id="ARBA00022729"/>
    </source>
</evidence>
<proteinExistence type="predicted"/>
<dbReference type="InterPro" id="IPR043990">
    <property type="entry name" value="AC_1"/>
</dbReference>
<dbReference type="InterPro" id="IPR036709">
    <property type="entry name" value="Autotransporte_beta_dom_sf"/>
</dbReference>
<dbReference type="Pfam" id="PF12951">
    <property type="entry name" value="PATR"/>
    <property type="match status" value="6"/>
</dbReference>
<protein>
    <submittedName>
        <fullName evidence="4">Autotransporter outer membrane beta-barrel domain-containing protein</fullName>
    </submittedName>
</protein>
<dbReference type="InterPro" id="IPR013425">
    <property type="entry name" value="Autotrns_rpt"/>
</dbReference>
<feature type="non-terminal residue" evidence="4">
    <location>
        <position position="1393"/>
    </location>
</feature>
<comment type="caution">
    <text evidence="4">The sequence shown here is derived from an EMBL/GenBank/DDBJ whole genome shotgun (WGS) entry which is preliminary data.</text>
</comment>
<dbReference type="Proteomes" id="UP000327108">
    <property type="component" value="Unassembled WGS sequence"/>
</dbReference>
<reference evidence="4 5" key="1">
    <citation type="submission" date="2019-09" db="EMBL/GenBank/DDBJ databases">
        <title>Biological control of the noxious weed angled onion (Allium triquetrum) thwarted by endophytic bacteria in Victoria, Australia.</title>
        <authorList>
            <person name="Tehranchian P."/>
            <person name="Adair R.J."/>
            <person name="Van T.H."/>
            <person name="Morrison P.D."/>
            <person name="Williams H."/>
            <person name="Lawrie A.C."/>
        </authorList>
    </citation>
    <scope>NUCLEOTIDE SEQUENCE [LARGE SCALE GENOMIC DNA]</scope>
    <source>
        <strain evidence="4 5">RPTAtOch1</strain>
    </source>
</reference>
<dbReference type="Gene3D" id="2.160.20.20">
    <property type="match status" value="3"/>
</dbReference>
<accession>A0A5N1JFX8</accession>
<feature type="region of interest" description="Disordered" evidence="2">
    <location>
        <begin position="1212"/>
        <end position="1271"/>
    </location>
</feature>
<dbReference type="InterPro" id="IPR006315">
    <property type="entry name" value="OM_autotransptr_brl_dom"/>
</dbReference>
<gene>
    <name evidence="4" type="ORF">F3W84_23480</name>
</gene>
<evidence type="ECO:0000256" key="2">
    <source>
        <dbReference type="SAM" id="MobiDB-lite"/>
    </source>
</evidence>
<dbReference type="NCBIfam" id="TIGR04393">
    <property type="entry name" value="rpt_T5SS_PEPC"/>
    <property type="match status" value="1"/>
</dbReference>
<keyword evidence="5" id="KW-1185">Reference proteome</keyword>
<dbReference type="SUPFAM" id="SSF103515">
    <property type="entry name" value="Autotransporter"/>
    <property type="match status" value="1"/>
</dbReference>
<dbReference type="PANTHER" id="PTHR35037:SF3">
    <property type="entry name" value="C-TERMINAL REGION OF AIDA-LIKE PROTEIN"/>
    <property type="match status" value="1"/>
</dbReference>
<dbReference type="NCBIfam" id="TIGR01414">
    <property type="entry name" value="autotrans_barl"/>
    <property type="match status" value="1"/>
</dbReference>
<dbReference type="Pfam" id="PF18883">
    <property type="entry name" value="AC_1"/>
    <property type="match status" value="1"/>
</dbReference>
<organism evidence="4 5">
    <name type="scientific">Ochrobactrum quorumnocens</name>
    <dbReference type="NCBI Taxonomy" id="271865"/>
    <lineage>
        <taxon>Bacteria</taxon>
        <taxon>Pseudomonadati</taxon>
        <taxon>Pseudomonadota</taxon>
        <taxon>Alphaproteobacteria</taxon>
        <taxon>Hyphomicrobiales</taxon>
        <taxon>Brucellaceae</taxon>
        <taxon>Brucella/Ochrobactrum group</taxon>
        <taxon>Ochrobactrum</taxon>
    </lineage>
</organism>
<evidence type="ECO:0000259" key="3">
    <source>
        <dbReference type="Pfam" id="PF18883"/>
    </source>
</evidence>
<keyword evidence="1" id="KW-0732">Signal</keyword>
<feature type="compositionally biased region" description="Low complexity" evidence="2">
    <location>
        <begin position="1221"/>
        <end position="1231"/>
    </location>
</feature>
<dbReference type="InterPro" id="IPR030895">
    <property type="entry name" value="T5SS_PEPC_rpt"/>
</dbReference>
<dbReference type="InterPro" id="IPR011050">
    <property type="entry name" value="Pectin_lyase_fold/virulence"/>
</dbReference>
<dbReference type="PANTHER" id="PTHR35037">
    <property type="entry name" value="C-TERMINAL REGION OF AIDA-LIKE PROTEIN"/>
    <property type="match status" value="1"/>
</dbReference>
<sequence length="1393" mass="138293">MQQSDKLEIVETGHGLYGIFCFTCRWTAGRSIRCKDRGAGASSNTLSWALTVAPQILVVSLSSIFAANSAFSASLYWDPNGVTTGRGGAGTWNLTSPFWSATADGLNGPYSAWNNPAHDNAIFGGTAGTVTLANPITIGGSQFSSNGYVLSGNQLTLGDAHTVLSVGDGTAADATMTATISADIAGDGQLVKSGAGILVLNAANSYTGGTLINGGTLRISSDANLGNSSGALSLDGGTLNTTASMTSARAVSLTGVGSFAINASTVLTLSGPISGSGSLSKTAAGTLILAGTANYSGGTTIAAGTLQIGNGGVSGSVSGDIANNGALIFNRSDNLSYSGSVTGTGTLTQSGSGRLNLTGNNTYSGATTVDRGALKLEAGGRTTGTSVLMLRNSGELIVDGPATRFATSGTATSQIGAAGSGFLTVSNGGSASFGAFDMAYAANSSGTMLITGAGSQVAIAGTSVLGRFGTATINVLNGGKLISNGTSPLVGGQLATGNGTVVISGTGSQWSIAQALQLRRGTVTVREGGHIAAGSVTIGYVGTGINAPDAALLVTGEGSLIETTGAFAITNSAASGNKGVVTLSDGAVIRVGSGVLAMGPGNATFNIGGVVGGTAQHAGILNAALVTMAAAGNRINFNHDDANYQFSATISGAGSLTQNGPGTTVLTGANSYQGATTIDSGSLYINGDQSLATGVTTVASSATLGGSGTIGGDVNISGILDPGDVATHAGTLTINGNLVLAPGATLAMELGEDGTEGGPLNDLVVVKGDLTLDGTLNVLEATGGNYGPGLYRMLSYTGNLTDNGLAIGNLPRGSAMIQTAMAQQVNLIAGGADFDFWDGDAGAKFDGLIQGGDGVWQNNAGNTNWTEYSGNINSSYRDGSLAIFGGRAGTVVVDNSRGTVAVKALQFATDNYVITGDVLTMVAPQSTFRVGDGTATGAAITATIRSPIAGDAQLVKTDLGILVLAGDNTYSGGTRIGAGTLRISADNNLGAAKGALIFEGGSLNSTASISSERSVEFVGSGTFNTDPDTTLALTGVMSGTGSFTKVGGGQLELEGEMHAYSGNAAITEGTLVATGQFGGGLDIGSAGKLEGTGTVGTTKNAGIIAPGRHGIGTLTINGDYSGVGGALDITTQLGDDNSPTSCLVVTGNTAGDTKLSISNRGGLGAQTVNGIKIIDVGGQSDGRFTLNGDYTTKDGQQAIMTASAFAYTLQKGSGQNGGQAQGSVQASGSANTDGNWYLVSQNTKAPDPSDPVDPTCEETNSCPPPQPGGPRYSAAAPVYESYLANLKALNQLPTLTQRVGDRYLNGDIQATTAANAGETTPSGIWGRIEGAHNRLQSASTAGDLNQNINTVILQAGLDGQFYENDKGRVIAGLTGQYGNAHSKIDNLTGDGSG</sequence>
<evidence type="ECO:0000313" key="5">
    <source>
        <dbReference type="Proteomes" id="UP000327108"/>
    </source>
</evidence>
<dbReference type="RefSeq" id="WP_151096125.1">
    <property type="nucleotide sequence ID" value="NZ_VYXQ01000046.1"/>
</dbReference>
<dbReference type="NCBIfam" id="TIGR02601">
    <property type="entry name" value="autotrns_rpt"/>
    <property type="match status" value="5"/>
</dbReference>
<dbReference type="GO" id="GO:0019867">
    <property type="term" value="C:outer membrane"/>
    <property type="evidence" value="ECO:0007669"/>
    <property type="project" value="InterPro"/>
</dbReference>
<dbReference type="InterPro" id="IPR012332">
    <property type="entry name" value="Autotransporter_pectin_lyase_C"/>
</dbReference>
<feature type="domain" description="Autochaperone" evidence="3">
    <location>
        <begin position="1107"/>
        <end position="1189"/>
    </location>
</feature>
<dbReference type="InterPro" id="IPR051551">
    <property type="entry name" value="Autotransporter_adhesion"/>
</dbReference>
<name>A0A5N1JFX8_9HYPH</name>